<organism evidence="1">
    <name type="scientific">marine sediment metagenome</name>
    <dbReference type="NCBI Taxonomy" id="412755"/>
    <lineage>
        <taxon>unclassified sequences</taxon>
        <taxon>metagenomes</taxon>
        <taxon>ecological metagenomes</taxon>
    </lineage>
</organism>
<proteinExistence type="predicted"/>
<dbReference type="EMBL" id="AYSL01001684">
    <property type="protein sequence ID" value="KTF05605.1"/>
    <property type="molecule type" value="Genomic_DNA"/>
</dbReference>
<dbReference type="AlphaFoldDB" id="A0A1B6NQ77"/>
<accession>A0A1B6NQ77</accession>
<reference evidence="1" key="1">
    <citation type="submission" date="2013-11" db="EMBL/GenBank/DDBJ databases">
        <title>Microbial diversity, functional groups and degradation webs in Northern and Southern Mediterranean and Red Sea marine crude oil polluted sites.</title>
        <authorList>
            <person name="Daffonchio D."/>
            <person name="Mapelli F."/>
            <person name="Ferrer M."/>
            <person name="Richter M."/>
            <person name="Cherif A."/>
            <person name="Malkawi H.I."/>
            <person name="Yakimov M.M."/>
            <person name="Abdel-Fattah Y.R."/>
            <person name="Blaghen M."/>
            <person name="Golyshin P.N."/>
            <person name="Kalogerakis N."/>
            <person name="Boon N."/>
            <person name="Magagnini M."/>
            <person name="Fava F."/>
        </authorList>
    </citation>
    <scope>NUCLEOTIDE SEQUENCE</scope>
</reference>
<name>A0A1B6NQ77_9ZZZZ</name>
<sequence length="41" mass="4828">MLRFPKTMLRQTVWRGAQCWAVIMKLTRLILLPKIPCTKQG</sequence>
<gene>
    <name evidence="1" type="ORF">MGSAQ_002900</name>
</gene>
<comment type="caution">
    <text evidence="1">The sequence shown here is derived from an EMBL/GenBank/DDBJ whole genome shotgun (WGS) entry which is preliminary data.</text>
</comment>
<protein>
    <submittedName>
        <fullName evidence="1">Uncharacterized protein</fullName>
    </submittedName>
</protein>
<evidence type="ECO:0000313" key="1">
    <source>
        <dbReference type="EMBL" id="KTF05605.1"/>
    </source>
</evidence>